<organism evidence="2 3">
    <name type="scientific">Chlamydomonas eustigma</name>
    <dbReference type="NCBI Taxonomy" id="1157962"/>
    <lineage>
        <taxon>Eukaryota</taxon>
        <taxon>Viridiplantae</taxon>
        <taxon>Chlorophyta</taxon>
        <taxon>core chlorophytes</taxon>
        <taxon>Chlorophyceae</taxon>
        <taxon>CS clade</taxon>
        <taxon>Chlamydomonadales</taxon>
        <taxon>Chlamydomonadaceae</taxon>
        <taxon>Chlamydomonas</taxon>
    </lineage>
</organism>
<dbReference type="Proteomes" id="UP000232323">
    <property type="component" value="Unassembled WGS sequence"/>
</dbReference>
<dbReference type="AlphaFoldDB" id="A0A250XTF0"/>
<dbReference type="PANTHER" id="PTHR22958">
    <property type="entry name" value="GLYCEROPHOSPHORYL DIESTER PHOSPHODIESTERASE"/>
    <property type="match status" value="1"/>
</dbReference>
<proteinExistence type="predicted"/>
<accession>A0A250XTF0</accession>
<dbReference type="EMBL" id="BEGY01000278">
    <property type="protein sequence ID" value="GAX86347.1"/>
    <property type="molecule type" value="Genomic_DNA"/>
</dbReference>
<comment type="caution">
    <text evidence="2">The sequence shown here is derived from an EMBL/GenBank/DDBJ whole genome shotgun (WGS) entry which is preliminary data.</text>
</comment>
<protein>
    <recommendedName>
        <fullName evidence="4">Glycerophosphodiester phosphodiesterase</fullName>
    </recommendedName>
</protein>
<dbReference type="PANTHER" id="PTHR22958:SF1">
    <property type="entry name" value="GLYCEROPHOSPHOCHOLINE PHOSPHODIESTERASE GPCPD1"/>
    <property type="match status" value="1"/>
</dbReference>
<dbReference type="GO" id="GO:0008081">
    <property type="term" value="F:phosphoric diester hydrolase activity"/>
    <property type="evidence" value="ECO:0007669"/>
    <property type="project" value="InterPro"/>
</dbReference>
<feature type="chain" id="PRO_5012151401" description="Glycerophosphodiester phosphodiesterase" evidence="1">
    <location>
        <begin position="19"/>
        <end position="148"/>
    </location>
</feature>
<dbReference type="STRING" id="1157962.A0A250XTF0"/>
<dbReference type="OrthoDB" id="1058301at2759"/>
<dbReference type="InterPro" id="IPR051578">
    <property type="entry name" value="GDPD"/>
</dbReference>
<evidence type="ECO:0000256" key="1">
    <source>
        <dbReference type="SAM" id="SignalP"/>
    </source>
</evidence>
<dbReference type="GO" id="GO:0046475">
    <property type="term" value="P:glycerophospholipid catabolic process"/>
    <property type="evidence" value="ECO:0007669"/>
    <property type="project" value="TreeGrafter"/>
</dbReference>
<name>A0A250XTF0_9CHLO</name>
<evidence type="ECO:0008006" key="4">
    <source>
        <dbReference type="Google" id="ProtNLM"/>
    </source>
</evidence>
<keyword evidence="3" id="KW-1185">Reference proteome</keyword>
<sequence length="148" mass="16308">MLRSTRFLLLSWVWTSLSLMCKICQVEDSLPTLEELFQAVPPSCGFDIEIKMTSGPEVEKTPPEEVERVVSAIWRDVSQFLTACQEGSGCVQRQVLLSKEHVVPTAKALGIGIMTYGLENDDDAAIVKQKALELDGVIVDNVQALLAE</sequence>
<evidence type="ECO:0000313" key="2">
    <source>
        <dbReference type="EMBL" id="GAX86347.1"/>
    </source>
</evidence>
<keyword evidence="1" id="KW-0732">Signal</keyword>
<dbReference type="InterPro" id="IPR017946">
    <property type="entry name" value="PLC-like_Pdiesterase_TIM-brl"/>
</dbReference>
<gene>
    <name evidence="2" type="ORF">CEUSTIGMA_g13759.t1</name>
</gene>
<dbReference type="Gene3D" id="3.20.20.190">
    <property type="entry name" value="Phosphatidylinositol (PI) phosphodiesterase"/>
    <property type="match status" value="1"/>
</dbReference>
<feature type="signal peptide" evidence="1">
    <location>
        <begin position="1"/>
        <end position="18"/>
    </location>
</feature>
<reference evidence="2 3" key="1">
    <citation type="submission" date="2017-08" db="EMBL/GenBank/DDBJ databases">
        <title>Acidophilic green algal genome provides insights into adaptation to an acidic environment.</title>
        <authorList>
            <person name="Hirooka S."/>
            <person name="Hirose Y."/>
            <person name="Kanesaki Y."/>
            <person name="Higuchi S."/>
            <person name="Fujiwara T."/>
            <person name="Onuma R."/>
            <person name="Era A."/>
            <person name="Ohbayashi R."/>
            <person name="Uzuka A."/>
            <person name="Nozaki H."/>
            <person name="Yoshikawa H."/>
            <person name="Miyagishima S.Y."/>
        </authorList>
    </citation>
    <scope>NUCLEOTIDE SEQUENCE [LARGE SCALE GENOMIC DNA]</scope>
    <source>
        <strain evidence="2 3">NIES-2499</strain>
    </source>
</reference>
<evidence type="ECO:0000313" key="3">
    <source>
        <dbReference type="Proteomes" id="UP000232323"/>
    </source>
</evidence>
<dbReference type="SUPFAM" id="SSF51695">
    <property type="entry name" value="PLC-like phosphodiesterases"/>
    <property type="match status" value="1"/>
</dbReference>